<sequence>MFQLHNFNTDTIEQVHQRCVLITGTCTSKSNHVSVETQARRGVPAFPPTQWPTSNGYFSALILLAQGLNTIVFMAGSNDGDDGDDHSPDKIELRLRYMPLPKTTPPLHLAILVAKDSPLLIDCPPVKFGNISSTHSSLDAAIAKFRVTALMWQTAVAEDMRKNGLGRRSFRLDETLAIDTLTRKSTQSTPASDSLNWVPQVHLVRGAMTVAALRTMRTDELHDVFLKALKRYGGPFTTESKPVVAGLVLDSHYNPQKNRVLASADHGTHDPNGLSLGMYGSHHTYAWPRFVDEIPDCLLDSRPIDNSVWNDQGHGHAIRDACARSQTAFLRNVACAFGAHASKSVKSQVWHKRFLCRIPNSLDDDVKLIEYDSSDWDTISIWDIADVLNFRTHQPHLHLPGDEVLPKDAPTVEITGTVKNVTITIRCASKLARVIFDQKTNLANLSYFNDSVAEIVYDHEYIEKHLNKYWALKIEVLGMNGVTHVVENVWEHLPALTTITIPGTNGVTLHKQSVGPRSNVSPDGGGIYNGHWTAWTVMLRKPHPTRKKKFIRATKLALHIGDALDGARVYYSDNSVVSYGRCSRCGHKGHIGGHQTRRVFLNKGTEITKVAVTRARDGDQSRWPLRGLRVWFSDGKAIGAMNLKSANTKDDSFVEYLTPPAGHVVVGLYGHHGPSAWLTTEFGIITAKREDVERWPRKVYDVEAWEGKVDEGEKQQEAKNEGEAHRKKRRRVSQERVSYPLHSVPVGCGN</sequence>
<evidence type="ECO:0000313" key="3">
    <source>
        <dbReference type="Proteomes" id="UP001302126"/>
    </source>
</evidence>
<dbReference type="AlphaFoldDB" id="A0AAN6WPX0"/>
<dbReference type="EMBL" id="MU864499">
    <property type="protein sequence ID" value="KAK4184217.1"/>
    <property type="molecule type" value="Genomic_DNA"/>
</dbReference>
<evidence type="ECO:0000256" key="1">
    <source>
        <dbReference type="SAM" id="MobiDB-lite"/>
    </source>
</evidence>
<feature type="compositionally biased region" description="Basic and acidic residues" evidence="1">
    <location>
        <begin position="707"/>
        <end position="724"/>
    </location>
</feature>
<dbReference type="Proteomes" id="UP001302126">
    <property type="component" value="Unassembled WGS sequence"/>
</dbReference>
<dbReference type="Pfam" id="PF12044">
    <property type="entry name" value="Metallopep"/>
    <property type="match status" value="1"/>
</dbReference>
<reference evidence="2" key="2">
    <citation type="submission" date="2023-05" db="EMBL/GenBank/DDBJ databases">
        <authorList>
            <consortium name="Lawrence Berkeley National Laboratory"/>
            <person name="Steindorff A."/>
            <person name="Hensen N."/>
            <person name="Bonometti L."/>
            <person name="Westerberg I."/>
            <person name="Brannstrom I.O."/>
            <person name="Guillou S."/>
            <person name="Cros-Aarteil S."/>
            <person name="Calhoun S."/>
            <person name="Haridas S."/>
            <person name="Kuo A."/>
            <person name="Mondo S."/>
            <person name="Pangilinan J."/>
            <person name="Riley R."/>
            <person name="Labutti K."/>
            <person name="Andreopoulos B."/>
            <person name="Lipzen A."/>
            <person name="Chen C."/>
            <person name="Yanf M."/>
            <person name="Daum C."/>
            <person name="Ng V."/>
            <person name="Clum A."/>
            <person name="Ohm R."/>
            <person name="Martin F."/>
            <person name="Silar P."/>
            <person name="Natvig D."/>
            <person name="Lalanne C."/>
            <person name="Gautier V."/>
            <person name="Ament-Velasquez S.L."/>
            <person name="Kruys A."/>
            <person name="Hutchinson M.I."/>
            <person name="Powell A.J."/>
            <person name="Barry K."/>
            <person name="Miller A.N."/>
            <person name="Grigoriev I.V."/>
            <person name="Debuchy R."/>
            <person name="Gladieux P."/>
            <person name="Thoren M.H."/>
            <person name="Johannesson H."/>
        </authorList>
    </citation>
    <scope>NUCLEOTIDE SEQUENCE</scope>
    <source>
        <strain evidence="2">PSN309</strain>
    </source>
</reference>
<comment type="caution">
    <text evidence="2">The sequence shown here is derived from an EMBL/GenBank/DDBJ whole genome shotgun (WGS) entry which is preliminary data.</text>
</comment>
<dbReference type="PANTHER" id="PTHR21054">
    <property type="entry name" value="ZINC METALLOPROTEINASE-RELATED"/>
    <property type="match status" value="1"/>
</dbReference>
<reference evidence="2" key="1">
    <citation type="journal article" date="2023" name="Mol. Phylogenet. Evol.">
        <title>Genome-scale phylogeny and comparative genomics of the fungal order Sordariales.</title>
        <authorList>
            <person name="Hensen N."/>
            <person name="Bonometti L."/>
            <person name="Westerberg I."/>
            <person name="Brannstrom I.O."/>
            <person name="Guillou S."/>
            <person name="Cros-Aarteil S."/>
            <person name="Calhoun S."/>
            <person name="Haridas S."/>
            <person name="Kuo A."/>
            <person name="Mondo S."/>
            <person name="Pangilinan J."/>
            <person name="Riley R."/>
            <person name="LaButti K."/>
            <person name="Andreopoulos B."/>
            <person name="Lipzen A."/>
            <person name="Chen C."/>
            <person name="Yan M."/>
            <person name="Daum C."/>
            <person name="Ng V."/>
            <person name="Clum A."/>
            <person name="Steindorff A."/>
            <person name="Ohm R.A."/>
            <person name="Martin F."/>
            <person name="Silar P."/>
            <person name="Natvig D.O."/>
            <person name="Lalanne C."/>
            <person name="Gautier V."/>
            <person name="Ament-Velasquez S.L."/>
            <person name="Kruys A."/>
            <person name="Hutchinson M.I."/>
            <person name="Powell A.J."/>
            <person name="Barry K."/>
            <person name="Miller A.N."/>
            <person name="Grigoriev I.V."/>
            <person name="Debuchy R."/>
            <person name="Gladieux P."/>
            <person name="Hiltunen Thoren M."/>
            <person name="Johannesson H."/>
        </authorList>
    </citation>
    <scope>NUCLEOTIDE SEQUENCE</scope>
    <source>
        <strain evidence="2">PSN309</strain>
    </source>
</reference>
<organism evidence="2 3">
    <name type="scientific">Podospora australis</name>
    <dbReference type="NCBI Taxonomy" id="1536484"/>
    <lineage>
        <taxon>Eukaryota</taxon>
        <taxon>Fungi</taxon>
        <taxon>Dikarya</taxon>
        <taxon>Ascomycota</taxon>
        <taxon>Pezizomycotina</taxon>
        <taxon>Sordariomycetes</taxon>
        <taxon>Sordariomycetidae</taxon>
        <taxon>Sordariales</taxon>
        <taxon>Podosporaceae</taxon>
        <taxon>Podospora</taxon>
    </lineage>
</organism>
<keyword evidence="3" id="KW-1185">Reference proteome</keyword>
<feature type="region of interest" description="Disordered" evidence="1">
    <location>
        <begin position="707"/>
        <end position="750"/>
    </location>
</feature>
<accession>A0AAN6WPX0</accession>
<proteinExistence type="predicted"/>
<protein>
    <submittedName>
        <fullName evidence="2">Peptidase family-domain-containing protein</fullName>
    </submittedName>
</protein>
<evidence type="ECO:0000313" key="2">
    <source>
        <dbReference type="EMBL" id="KAK4184217.1"/>
    </source>
</evidence>
<gene>
    <name evidence="2" type="ORF">QBC35DRAFT_506370</name>
</gene>
<name>A0AAN6WPX0_9PEZI</name>
<dbReference type="InterPro" id="IPR053002">
    <property type="entry name" value="Metalloproteinase_M10B"/>
</dbReference>
<dbReference type="InterPro" id="IPR021917">
    <property type="entry name" value="Unchr_Zn-peptidase-like"/>
</dbReference>
<dbReference type="PANTHER" id="PTHR21054:SF2">
    <property type="entry name" value="MIP04191P"/>
    <property type="match status" value="1"/>
</dbReference>